<proteinExistence type="predicted"/>
<dbReference type="Proteomes" id="UP000887013">
    <property type="component" value="Unassembled WGS sequence"/>
</dbReference>
<dbReference type="EMBL" id="BMAW01087110">
    <property type="protein sequence ID" value="GFU50141.1"/>
    <property type="molecule type" value="Genomic_DNA"/>
</dbReference>
<name>A0A8X6UTS9_NEPPI</name>
<accession>A0A8X6UTS9</accession>
<comment type="caution">
    <text evidence="2">The sequence shown here is derived from an EMBL/GenBank/DDBJ whole genome shotgun (WGS) entry which is preliminary data.</text>
</comment>
<protein>
    <submittedName>
        <fullName evidence="2">Uncharacterized protein</fullName>
    </submittedName>
</protein>
<organism evidence="2 3">
    <name type="scientific">Nephila pilipes</name>
    <name type="common">Giant wood spider</name>
    <name type="synonym">Nephila maculata</name>
    <dbReference type="NCBI Taxonomy" id="299642"/>
    <lineage>
        <taxon>Eukaryota</taxon>
        <taxon>Metazoa</taxon>
        <taxon>Ecdysozoa</taxon>
        <taxon>Arthropoda</taxon>
        <taxon>Chelicerata</taxon>
        <taxon>Arachnida</taxon>
        <taxon>Araneae</taxon>
        <taxon>Araneomorphae</taxon>
        <taxon>Entelegynae</taxon>
        <taxon>Araneoidea</taxon>
        <taxon>Nephilidae</taxon>
        <taxon>Nephila</taxon>
    </lineage>
</organism>
<evidence type="ECO:0000256" key="1">
    <source>
        <dbReference type="SAM" id="MobiDB-lite"/>
    </source>
</evidence>
<evidence type="ECO:0000313" key="2">
    <source>
        <dbReference type="EMBL" id="GFU50141.1"/>
    </source>
</evidence>
<evidence type="ECO:0000313" key="3">
    <source>
        <dbReference type="Proteomes" id="UP000887013"/>
    </source>
</evidence>
<sequence>MGHQPAPTVRACCTPSTDVPPLRNGTGFRNKRNWQEAVGGVRRQCHKRTNSDVNTFLVLDISLHHETGHLLAMGRLSKILAIGNSLK</sequence>
<reference evidence="2" key="1">
    <citation type="submission" date="2020-08" db="EMBL/GenBank/DDBJ databases">
        <title>Multicomponent nature underlies the extraordinary mechanical properties of spider dragline silk.</title>
        <authorList>
            <person name="Kono N."/>
            <person name="Nakamura H."/>
            <person name="Mori M."/>
            <person name="Yoshida Y."/>
            <person name="Ohtoshi R."/>
            <person name="Malay A.D."/>
            <person name="Moran D.A.P."/>
            <person name="Tomita M."/>
            <person name="Numata K."/>
            <person name="Arakawa K."/>
        </authorList>
    </citation>
    <scope>NUCLEOTIDE SEQUENCE</scope>
</reference>
<keyword evidence="3" id="KW-1185">Reference proteome</keyword>
<dbReference type="AlphaFoldDB" id="A0A8X6UTS9"/>
<gene>
    <name evidence="2" type="ORF">NPIL_630081</name>
</gene>
<feature type="region of interest" description="Disordered" evidence="1">
    <location>
        <begin position="1"/>
        <end position="29"/>
    </location>
</feature>